<reference evidence="2" key="4">
    <citation type="submission" date="2025-09" db="UniProtKB">
        <authorList>
            <consortium name="Ensembl"/>
        </authorList>
    </citation>
    <scope>IDENTIFICATION</scope>
</reference>
<feature type="compositionally biased region" description="Polar residues" evidence="1">
    <location>
        <begin position="15"/>
        <end position="26"/>
    </location>
</feature>
<sequence>MGSGSSKVKKLKPDVTQTTNDVTSSHPNRRSDDANNNSSSELKKKNKNESNLPGMVFDKPPALLTSQALILGRQRLKTTTSQYALGTKQSNNNCNKKNNENQDCDDIEQLILEELKLCENENSNRMLSDVSNQTQRDVTGEKPIPKKRKKRFVREVFRSESSDVISSTGDETKHFNDVTIPQSRGIRTSVSEYKIELKKPLPAPRFSKRRIKKMTSAKHRNHVPLKSDLYVQLPTYTDLERQLMEEIEREFCG</sequence>
<dbReference type="GeneID" id="100177638"/>
<reference evidence="2" key="2">
    <citation type="journal article" date="2008" name="Genome Biol.">
        <title>Improved genome assembly and evidence-based global gene model set for the chordate Ciona intestinalis: new insight into intron and operon populations.</title>
        <authorList>
            <person name="Satou Y."/>
            <person name="Mineta K."/>
            <person name="Ogasawara M."/>
            <person name="Sasakura Y."/>
            <person name="Shoguchi E."/>
            <person name="Ueno K."/>
            <person name="Yamada L."/>
            <person name="Matsumoto J."/>
            <person name="Wasserscheid J."/>
            <person name="Dewar K."/>
            <person name="Wiley G.B."/>
            <person name="Macmil S.L."/>
            <person name="Roe B.A."/>
            <person name="Zeller R.W."/>
            <person name="Hastings K.E."/>
            <person name="Lemaire P."/>
            <person name="Lindquist E."/>
            <person name="Endo T."/>
            <person name="Hotta K."/>
            <person name="Inaba K."/>
        </authorList>
    </citation>
    <scope>NUCLEOTIDE SEQUENCE [LARGE SCALE GENOMIC DNA]</scope>
    <source>
        <strain evidence="2">wild type</strain>
    </source>
</reference>
<evidence type="ECO:0000313" key="2">
    <source>
        <dbReference type="Ensembl" id="ENSCINP00000006288.3"/>
    </source>
</evidence>
<name>F6PK68_CIOIN</name>
<reference evidence="3" key="1">
    <citation type="journal article" date="2002" name="Science">
        <title>The draft genome of Ciona intestinalis: insights into chordate and vertebrate origins.</title>
        <authorList>
            <person name="Dehal P."/>
            <person name="Satou Y."/>
            <person name="Campbell R.K."/>
            <person name="Chapman J."/>
            <person name="Degnan B."/>
            <person name="De Tomaso A."/>
            <person name="Davidson B."/>
            <person name="Di Gregorio A."/>
            <person name="Gelpke M."/>
            <person name="Goodstein D.M."/>
            <person name="Harafuji N."/>
            <person name="Hastings K.E."/>
            <person name="Ho I."/>
            <person name="Hotta K."/>
            <person name="Huang W."/>
            <person name="Kawashima T."/>
            <person name="Lemaire P."/>
            <person name="Martinez D."/>
            <person name="Meinertzhagen I.A."/>
            <person name="Necula S."/>
            <person name="Nonaka M."/>
            <person name="Putnam N."/>
            <person name="Rash S."/>
            <person name="Saiga H."/>
            <person name="Satake M."/>
            <person name="Terry A."/>
            <person name="Yamada L."/>
            <person name="Wang H.G."/>
            <person name="Awazu S."/>
            <person name="Azumi K."/>
            <person name="Boore J."/>
            <person name="Branno M."/>
            <person name="Chin-Bow S."/>
            <person name="DeSantis R."/>
            <person name="Doyle S."/>
            <person name="Francino P."/>
            <person name="Keys D.N."/>
            <person name="Haga S."/>
            <person name="Hayashi H."/>
            <person name="Hino K."/>
            <person name="Imai K.S."/>
            <person name="Inaba K."/>
            <person name="Kano S."/>
            <person name="Kobayashi K."/>
            <person name="Kobayashi M."/>
            <person name="Lee B.I."/>
            <person name="Makabe K.W."/>
            <person name="Manohar C."/>
            <person name="Matassi G."/>
            <person name="Medina M."/>
            <person name="Mochizuki Y."/>
            <person name="Mount S."/>
            <person name="Morishita T."/>
            <person name="Miura S."/>
            <person name="Nakayama A."/>
            <person name="Nishizaka S."/>
            <person name="Nomoto H."/>
            <person name="Ohta F."/>
            <person name="Oishi K."/>
            <person name="Rigoutsos I."/>
            <person name="Sano M."/>
            <person name="Sasaki A."/>
            <person name="Sasakura Y."/>
            <person name="Shoguchi E."/>
            <person name="Shin-i T."/>
            <person name="Spagnuolo A."/>
            <person name="Stainier D."/>
            <person name="Suzuki M.M."/>
            <person name="Tassy O."/>
            <person name="Takatori N."/>
            <person name="Tokuoka M."/>
            <person name="Yagi K."/>
            <person name="Yoshizaki F."/>
            <person name="Wada S."/>
            <person name="Zhang C."/>
            <person name="Hyatt P.D."/>
            <person name="Larimer F."/>
            <person name="Detter C."/>
            <person name="Doggett N."/>
            <person name="Glavina T."/>
            <person name="Hawkins T."/>
            <person name="Richardson P."/>
            <person name="Lucas S."/>
            <person name="Kohara Y."/>
            <person name="Levine M."/>
            <person name="Satoh N."/>
            <person name="Rokhsar D.S."/>
        </authorList>
    </citation>
    <scope>NUCLEOTIDE SEQUENCE [LARGE SCALE GENOMIC DNA]</scope>
</reference>
<dbReference type="EMBL" id="EAAA01002503">
    <property type="status" value="NOT_ANNOTATED_CDS"/>
    <property type="molecule type" value="Genomic_DNA"/>
</dbReference>
<accession>F6PK68</accession>
<gene>
    <name evidence="2" type="primary">LOC100177638</name>
</gene>
<dbReference type="HOGENOM" id="CLU_1098195_0_0_1"/>
<dbReference type="Proteomes" id="UP000008144">
    <property type="component" value="Chromosome 7"/>
</dbReference>
<dbReference type="InParanoid" id="F6PK68"/>
<dbReference type="AlphaFoldDB" id="F6PK68"/>
<reference evidence="2" key="3">
    <citation type="submission" date="2025-08" db="UniProtKB">
        <authorList>
            <consortium name="Ensembl"/>
        </authorList>
    </citation>
    <scope>IDENTIFICATION</scope>
</reference>
<organism evidence="2 3">
    <name type="scientific">Ciona intestinalis</name>
    <name type="common">Transparent sea squirt</name>
    <name type="synonym">Ascidia intestinalis</name>
    <dbReference type="NCBI Taxonomy" id="7719"/>
    <lineage>
        <taxon>Eukaryota</taxon>
        <taxon>Metazoa</taxon>
        <taxon>Chordata</taxon>
        <taxon>Tunicata</taxon>
        <taxon>Ascidiacea</taxon>
        <taxon>Phlebobranchia</taxon>
        <taxon>Cionidae</taxon>
        <taxon>Ciona</taxon>
    </lineage>
</organism>
<evidence type="ECO:0000313" key="3">
    <source>
        <dbReference type="Proteomes" id="UP000008144"/>
    </source>
</evidence>
<dbReference type="RefSeq" id="XP_002129374.1">
    <property type="nucleotide sequence ID" value="XM_002129338.5"/>
</dbReference>
<proteinExistence type="predicted"/>
<evidence type="ECO:0000256" key="1">
    <source>
        <dbReference type="SAM" id="MobiDB-lite"/>
    </source>
</evidence>
<dbReference type="Ensembl" id="ENSCINT00000006288.3">
    <property type="protein sequence ID" value="ENSCINP00000006288.3"/>
    <property type="gene ID" value="ENSCING00000003104.3"/>
</dbReference>
<feature type="region of interest" description="Disordered" evidence="1">
    <location>
        <begin position="1"/>
        <end position="59"/>
    </location>
</feature>
<accession>A0A1W2WHW6</accession>
<dbReference type="KEGG" id="cin:100177638"/>
<keyword evidence="3" id="KW-1185">Reference proteome</keyword>
<protein>
    <submittedName>
        <fullName evidence="2">Uncharacterized protein</fullName>
    </submittedName>
</protein>